<proteinExistence type="predicted"/>
<reference evidence="1" key="1">
    <citation type="journal article" date="2014" name="Front. Microbiol.">
        <title>High frequency of phylogenetically diverse reductive dehalogenase-homologous genes in deep subseafloor sedimentary metagenomes.</title>
        <authorList>
            <person name="Kawai M."/>
            <person name="Futagami T."/>
            <person name="Toyoda A."/>
            <person name="Takaki Y."/>
            <person name="Nishi S."/>
            <person name="Hori S."/>
            <person name="Arai W."/>
            <person name="Tsubouchi T."/>
            <person name="Morono Y."/>
            <person name="Uchiyama I."/>
            <person name="Ito T."/>
            <person name="Fujiyama A."/>
            <person name="Inagaki F."/>
            <person name="Takami H."/>
        </authorList>
    </citation>
    <scope>NUCLEOTIDE SEQUENCE</scope>
    <source>
        <strain evidence="1">Expedition CK06-06</strain>
    </source>
</reference>
<dbReference type="EMBL" id="BART01042442">
    <property type="protein sequence ID" value="GAH23178.1"/>
    <property type="molecule type" value="Genomic_DNA"/>
</dbReference>
<gene>
    <name evidence="1" type="ORF">S01H4_67448</name>
</gene>
<organism evidence="1">
    <name type="scientific">marine sediment metagenome</name>
    <dbReference type="NCBI Taxonomy" id="412755"/>
    <lineage>
        <taxon>unclassified sequences</taxon>
        <taxon>metagenomes</taxon>
        <taxon>ecological metagenomes</taxon>
    </lineage>
</organism>
<evidence type="ECO:0000313" key="1">
    <source>
        <dbReference type="EMBL" id="GAH23178.1"/>
    </source>
</evidence>
<feature type="non-terminal residue" evidence="1">
    <location>
        <position position="1"/>
    </location>
</feature>
<name>X1FQZ4_9ZZZZ</name>
<sequence length="31" mass="3200">AGIEGLFEARVNGAVSESLGLKGKPNPDIFL</sequence>
<feature type="non-terminal residue" evidence="1">
    <location>
        <position position="31"/>
    </location>
</feature>
<comment type="caution">
    <text evidence="1">The sequence shown here is derived from an EMBL/GenBank/DDBJ whole genome shotgun (WGS) entry which is preliminary data.</text>
</comment>
<accession>X1FQZ4</accession>
<protein>
    <submittedName>
        <fullName evidence="1">Uncharacterized protein</fullName>
    </submittedName>
</protein>
<dbReference type="AlphaFoldDB" id="X1FQZ4"/>